<reference evidence="1" key="1">
    <citation type="submission" date="2020-05" db="EMBL/GenBank/DDBJ databases">
        <authorList>
            <person name="Chiriac C."/>
            <person name="Salcher M."/>
            <person name="Ghai R."/>
            <person name="Kavagutti S V."/>
        </authorList>
    </citation>
    <scope>NUCLEOTIDE SEQUENCE</scope>
</reference>
<gene>
    <name evidence="2" type="ORF">UFOVP1283_19</name>
    <name evidence="1" type="ORF">UFOVP889_18</name>
</gene>
<evidence type="ECO:0000313" key="2">
    <source>
        <dbReference type="EMBL" id="CAB4194663.1"/>
    </source>
</evidence>
<evidence type="ECO:0000313" key="1">
    <source>
        <dbReference type="EMBL" id="CAB4168632.1"/>
    </source>
</evidence>
<name>A0A6J5PBX5_9CAUD</name>
<organism evidence="1">
    <name type="scientific">uncultured Caudovirales phage</name>
    <dbReference type="NCBI Taxonomy" id="2100421"/>
    <lineage>
        <taxon>Viruses</taxon>
        <taxon>Duplodnaviria</taxon>
        <taxon>Heunggongvirae</taxon>
        <taxon>Uroviricota</taxon>
        <taxon>Caudoviricetes</taxon>
        <taxon>Peduoviridae</taxon>
        <taxon>Maltschvirus</taxon>
        <taxon>Maltschvirus maltsch</taxon>
    </lineage>
</organism>
<proteinExistence type="predicted"/>
<evidence type="ECO:0008006" key="3">
    <source>
        <dbReference type="Google" id="ProtNLM"/>
    </source>
</evidence>
<accession>A0A6J5PBX5</accession>
<sequence>MPLVSATELRDVLGVSDSLYSDLYLEQMIASAEGAILPLLTQYKSAVISAYIKNGVIFYETQRPNYFVAGQTVIISGCGAYDGEVIVTADRIEPYRFTSATNDADADLTPFIPAGTAVLDGASVEQVYANVAPVKSALLVVSVEVFQSITAPGNTSAQVDFQPSPFVLGRSLQNRVVGLLAPFLDVETMAQ</sequence>
<dbReference type="EMBL" id="LR796831">
    <property type="protein sequence ID" value="CAB4168632.1"/>
    <property type="molecule type" value="Genomic_DNA"/>
</dbReference>
<dbReference type="EMBL" id="LR797216">
    <property type="protein sequence ID" value="CAB4194663.1"/>
    <property type="molecule type" value="Genomic_DNA"/>
</dbReference>
<protein>
    <recommendedName>
        <fullName evidence="3">Gp6 domain containing protein</fullName>
    </recommendedName>
</protein>